<reference evidence="2" key="1">
    <citation type="submission" date="2019-11" db="EMBL/GenBank/DDBJ databases">
        <authorList>
            <person name="Feng L."/>
        </authorList>
    </citation>
    <scope>NUCLEOTIDE SEQUENCE</scope>
    <source>
        <strain evidence="2">RgnavusLFYP36</strain>
    </source>
</reference>
<dbReference type="InterPro" id="IPR013022">
    <property type="entry name" value="Xyl_isomerase-like_TIM-brl"/>
</dbReference>
<dbReference type="InterPro" id="IPR036237">
    <property type="entry name" value="Xyl_isomerase-like_sf"/>
</dbReference>
<dbReference type="GO" id="GO:0016853">
    <property type="term" value="F:isomerase activity"/>
    <property type="evidence" value="ECO:0007669"/>
    <property type="project" value="UniProtKB-KW"/>
</dbReference>
<organism evidence="2">
    <name type="scientific">Mediterraneibacter gnavus</name>
    <name type="common">Ruminococcus gnavus</name>
    <dbReference type="NCBI Taxonomy" id="33038"/>
    <lineage>
        <taxon>Bacteria</taxon>
        <taxon>Bacillati</taxon>
        <taxon>Bacillota</taxon>
        <taxon>Clostridia</taxon>
        <taxon>Lachnospirales</taxon>
        <taxon>Lachnospiraceae</taxon>
        <taxon>Mediterraneibacter</taxon>
    </lineage>
</organism>
<feature type="domain" description="Xylose isomerase-like TIM barrel" evidence="1">
    <location>
        <begin position="12"/>
        <end position="134"/>
    </location>
</feature>
<evidence type="ECO:0000313" key="2">
    <source>
        <dbReference type="EMBL" id="VYU48261.1"/>
    </source>
</evidence>
<dbReference type="Pfam" id="PF01261">
    <property type="entry name" value="AP_endonuc_2"/>
    <property type="match status" value="1"/>
</dbReference>
<gene>
    <name evidence="2" type="ORF">RGLFYP36_01723</name>
</gene>
<name>A0A6N3F8C2_MEDGN</name>
<sequence>MQVTEVEYIVQWAEDNRSYEQKYKEQMCFHMCELFGVSHINCGMMETYSVEHTAQKLKELCGRAGSLVIGVEPMPYSGIPNVKRAWEIVKASECENAKIILDSWHWLRANQLIDLCVLEGIPADKIVSVQINDV</sequence>
<accession>A0A6N3F8C2</accession>
<dbReference type="AlphaFoldDB" id="A0A6N3F8C2"/>
<proteinExistence type="predicted"/>
<dbReference type="Gene3D" id="3.20.20.150">
    <property type="entry name" value="Divalent-metal-dependent TIM barrel enzymes"/>
    <property type="match status" value="1"/>
</dbReference>
<dbReference type="EMBL" id="CACRUU010000084">
    <property type="protein sequence ID" value="VYU48261.1"/>
    <property type="molecule type" value="Genomic_DNA"/>
</dbReference>
<dbReference type="RefSeq" id="WP_334297020.1">
    <property type="nucleotide sequence ID" value="NZ_CACRUU010000084.1"/>
</dbReference>
<evidence type="ECO:0000259" key="1">
    <source>
        <dbReference type="Pfam" id="PF01261"/>
    </source>
</evidence>
<keyword evidence="2" id="KW-0413">Isomerase</keyword>
<protein>
    <submittedName>
        <fullName evidence="2">Xylose isomerase-like TIM barrel</fullName>
    </submittedName>
</protein>
<dbReference type="SUPFAM" id="SSF51658">
    <property type="entry name" value="Xylose isomerase-like"/>
    <property type="match status" value="1"/>
</dbReference>